<sequence length="515" mass="59281">MKSSDVGYSPAFQYVLKMSQSSNVTPLGLDTFGKRYTEFGSSLPSLDKNKRNLLQNSFKPPKHPQIETSSNNEDSNKSESFKIPRNNKITPLNLHKDNFSTFKTKARLSKNFSEKLKNAEKAFDKWSITRNSHLRTKSESASTLAFPMIHSRSTEQKVPRMSSLTKLNTYVAKDGGRDSKNEYHMDRRRGTKSHSKIGLFLGENKFTPTVLDSSPKGSPLLAHKESLLDNFSSEVKTQSDLTQKMIKKSEMYRKRNNNGLKIFSETVSKPHGLYPRQYSLSISKTSSHPNSPLFLNQGLPNNEDGRLLRVPTLERENDSSSQESRSTAVRTSNLDNSRHKRDTKLMSQSDLYQIIKERKRMVDSISEEEEEKPERRLKGLIGKIDRKIPRQRIIHFPKKKYTEENPEKAKIQAQISNPVRMKKKNMKIIPGKLSHHALQVVREKKQKLEMKRLQNRHTLIKQPTTFIRNFKKPFRRTTNPASTHEFIQLRHPSISPLHTKTPQKTTQNTSKSPNS</sequence>
<organism evidence="2 3">
    <name type="scientific">Euplotes crassus</name>
    <dbReference type="NCBI Taxonomy" id="5936"/>
    <lineage>
        <taxon>Eukaryota</taxon>
        <taxon>Sar</taxon>
        <taxon>Alveolata</taxon>
        <taxon>Ciliophora</taxon>
        <taxon>Intramacronucleata</taxon>
        <taxon>Spirotrichea</taxon>
        <taxon>Hypotrichia</taxon>
        <taxon>Euplotida</taxon>
        <taxon>Euplotidae</taxon>
        <taxon>Moneuplotes</taxon>
    </lineage>
</organism>
<feature type="compositionally biased region" description="Polar residues" evidence="1">
    <location>
        <begin position="282"/>
        <end position="300"/>
    </location>
</feature>
<feature type="compositionally biased region" description="Basic and acidic residues" evidence="1">
    <location>
        <begin position="303"/>
        <end position="318"/>
    </location>
</feature>
<dbReference type="Proteomes" id="UP001295684">
    <property type="component" value="Unassembled WGS sequence"/>
</dbReference>
<keyword evidence="3" id="KW-1185">Reference proteome</keyword>
<evidence type="ECO:0000313" key="2">
    <source>
        <dbReference type="EMBL" id="CAI2380378.1"/>
    </source>
</evidence>
<comment type="caution">
    <text evidence="2">The sequence shown here is derived from an EMBL/GenBank/DDBJ whole genome shotgun (WGS) entry which is preliminary data.</text>
</comment>
<evidence type="ECO:0000313" key="3">
    <source>
        <dbReference type="Proteomes" id="UP001295684"/>
    </source>
</evidence>
<feature type="region of interest" description="Disordered" evidence="1">
    <location>
        <begin position="282"/>
        <end position="345"/>
    </location>
</feature>
<feature type="region of interest" description="Disordered" evidence="1">
    <location>
        <begin position="488"/>
        <end position="515"/>
    </location>
</feature>
<feature type="compositionally biased region" description="Polar residues" evidence="1">
    <location>
        <begin position="496"/>
        <end position="515"/>
    </location>
</feature>
<accession>A0AAD2D5L3</accession>
<feature type="region of interest" description="Disordered" evidence="1">
    <location>
        <begin position="41"/>
        <end position="86"/>
    </location>
</feature>
<proteinExistence type="predicted"/>
<feature type="compositionally biased region" description="Polar residues" evidence="1">
    <location>
        <begin position="319"/>
        <end position="335"/>
    </location>
</feature>
<dbReference type="AlphaFoldDB" id="A0AAD2D5L3"/>
<protein>
    <submittedName>
        <fullName evidence="2">Uncharacterized protein</fullName>
    </submittedName>
</protein>
<evidence type="ECO:0000256" key="1">
    <source>
        <dbReference type="SAM" id="MobiDB-lite"/>
    </source>
</evidence>
<gene>
    <name evidence="2" type="ORF">ECRASSUSDP1_LOCUS21812</name>
</gene>
<reference evidence="2" key="1">
    <citation type="submission" date="2023-07" db="EMBL/GenBank/DDBJ databases">
        <authorList>
            <consortium name="AG Swart"/>
            <person name="Singh M."/>
            <person name="Singh A."/>
            <person name="Seah K."/>
            <person name="Emmerich C."/>
        </authorList>
    </citation>
    <scope>NUCLEOTIDE SEQUENCE</scope>
    <source>
        <strain evidence="2">DP1</strain>
    </source>
</reference>
<name>A0AAD2D5L3_EUPCR</name>
<dbReference type="EMBL" id="CAMPGE010022329">
    <property type="protein sequence ID" value="CAI2380378.1"/>
    <property type="molecule type" value="Genomic_DNA"/>
</dbReference>